<protein>
    <submittedName>
        <fullName evidence="2">Uncharacterized protein</fullName>
    </submittedName>
</protein>
<gene>
    <name evidence="2" type="ORF">IGS68_04040</name>
</gene>
<evidence type="ECO:0000313" key="3">
    <source>
        <dbReference type="Proteomes" id="UP000595197"/>
    </source>
</evidence>
<accession>A0ABX7BH85</accession>
<dbReference type="Proteomes" id="UP000595197">
    <property type="component" value="Chromosome"/>
</dbReference>
<feature type="compositionally biased region" description="Pro residues" evidence="1">
    <location>
        <begin position="75"/>
        <end position="87"/>
    </location>
</feature>
<feature type="compositionally biased region" description="Polar residues" evidence="1">
    <location>
        <begin position="94"/>
        <end position="108"/>
    </location>
</feature>
<feature type="region of interest" description="Disordered" evidence="1">
    <location>
        <begin position="66"/>
        <end position="108"/>
    </location>
</feature>
<evidence type="ECO:0000256" key="1">
    <source>
        <dbReference type="SAM" id="MobiDB-lite"/>
    </source>
</evidence>
<name>A0ABX7BH85_9PROT</name>
<evidence type="ECO:0000313" key="2">
    <source>
        <dbReference type="EMBL" id="QQP92658.1"/>
    </source>
</evidence>
<proteinExistence type="predicted"/>
<keyword evidence="3" id="KW-1185">Reference proteome</keyword>
<dbReference type="EMBL" id="CP067420">
    <property type="protein sequence ID" value="QQP92658.1"/>
    <property type="molecule type" value="Genomic_DNA"/>
</dbReference>
<organism evidence="2 3">
    <name type="scientific">Skermanella cutis</name>
    <dbReference type="NCBI Taxonomy" id="2775420"/>
    <lineage>
        <taxon>Bacteria</taxon>
        <taxon>Pseudomonadati</taxon>
        <taxon>Pseudomonadota</taxon>
        <taxon>Alphaproteobacteria</taxon>
        <taxon>Rhodospirillales</taxon>
        <taxon>Azospirillaceae</taxon>
        <taxon>Skermanella</taxon>
    </lineage>
</organism>
<reference evidence="2" key="1">
    <citation type="submission" date="2021-02" db="EMBL/GenBank/DDBJ databases">
        <title>Skermanella TT6 skin isolate.</title>
        <authorList>
            <person name="Lee K."/>
            <person name="Ganzorig M."/>
        </authorList>
    </citation>
    <scope>NUCLEOTIDE SEQUENCE</scope>
    <source>
        <strain evidence="2">TT6</strain>
    </source>
</reference>
<dbReference type="RefSeq" id="WP_201081737.1">
    <property type="nucleotide sequence ID" value="NZ_CP067420.1"/>
</dbReference>
<sequence>MVGNRSNELAPVDEDKAGGVFRAFYPIIFRITILKPDVEPEFGIASSIPEMDLNASHCLKAAVASAEMRTQPTSAPYPNPSGRPPRILPRGHKTSQSTDVSKASASAL</sequence>